<evidence type="ECO:0000313" key="2">
    <source>
        <dbReference type="Proteomes" id="UP000006163"/>
    </source>
</evidence>
<organism evidence="1 2">
    <name type="scientific">Borreliella valaisiana VS116</name>
    <dbReference type="NCBI Taxonomy" id="445987"/>
    <lineage>
        <taxon>Bacteria</taxon>
        <taxon>Pseudomonadati</taxon>
        <taxon>Spirochaetota</taxon>
        <taxon>Spirochaetia</taxon>
        <taxon>Spirochaetales</taxon>
        <taxon>Borreliaceae</taxon>
        <taxon>Borreliella</taxon>
    </lineage>
</organism>
<dbReference type="HOGENOM" id="CLU_2803961_0_0_12"/>
<keyword evidence="2" id="KW-1185">Reference proteome</keyword>
<dbReference type="EMBL" id="CP001439">
    <property type="protein sequence ID" value="ACN52894.1"/>
    <property type="molecule type" value="Genomic_DNA"/>
</dbReference>
<dbReference type="AlphaFoldDB" id="C0R8X7"/>
<name>C0R8X7_BORVA</name>
<proteinExistence type="predicted"/>
<accession>C0R8X7</accession>
<protein>
    <submittedName>
        <fullName evidence="1">Uncharacterized protein</fullName>
    </submittedName>
</protein>
<sequence>MSIKYSPFLKLKEFIINIYFIPYILLNEPLKDKRFSFYRENQKSIKPFDIKLFLNKYKLFNLLWLII</sequence>
<reference evidence="1 2" key="1">
    <citation type="journal article" date="2012" name="J. Bacteriol.">
        <title>Whole-Genome Sequences of Borrelia bissettii, Borrelia valaisiana, and Borrelia spielmanii.</title>
        <authorList>
            <person name="Schutzer S.E."/>
            <person name="Fraser-Liggett C.M."/>
            <person name="Qiu W.G."/>
            <person name="Kraiczy P."/>
            <person name="Mongodin E.F."/>
            <person name="Dunn J.J."/>
            <person name="Luft B.J."/>
            <person name="Casjens S.R."/>
        </authorList>
    </citation>
    <scope>NUCLEOTIDE SEQUENCE [LARGE SCALE GENOMIC DNA]</scope>
    <source>
        <strain evidence="1 2">VS116</strain>
        <plasmid evidence="1">VS116_lp17</plasmid>
    </source>
</reference>
<dbReference type="Proteomes" id="UP000006163">
    <property type="component" value="Plasmid VS116_lp17"/>
</dbReference>
<keyword evidence="1" id="KW-0614">Plasmid</keyword>
<geneLocation type="plasmid" evidence="1 2">
    <name>VS116_lp17</name>
</geneLocation>
<gene>
    <name evidence="1" type="ORF">BVAVS116_D0022</name>
</gene>
<evidence type="ECO:0000313" key="1">
    <source>
        <dbReference type="EMBL" id="ACN52894.1"/>
    </source>
</evidence>